<dbReference type="Proteomes" id="UP001592531">
    <property type="component" value="Unassembled WGS sequence"/>
</dbReference>
<evidence type="ECO:0008006" key="4">
    <source>
        <dbReference type="Google" id="ProtNLM"/>
    </source>
</evidence>
<protein>
    <recommendedName>
        <fullName evidence="4">EcsC family protein</fullName>
    </recommendedName>
</protein>
<keyword evidence="3" id="KW-1185">Reference proteome</keyword>
<sequence length="320" mass="33279">MRPFRQRDNEESNSDDRSVDDTADELARIAAELEVWDGSAPAESVPQGERGRRMASLAGALKGSLGTGWTKGASLLGSSTKDGALRLVDRLTEAVPRIPVRDLRTLRAQHPSARSAEDLADSLTSGAIKASASVGAGVGAAAMLPVPPAMTVEIAGELLAVAAIEIKMIAELYEVYGQPVPGSASQRASAYLSVWSSRRGLDLTRPGTVVALGAGKELRQQLRKRLTRSGLRKLPSLTPMMVGAVAGAVVNRRDTAKLAQEIRRDLRARPPGVPGYWADAAAGTGLPAAGRNGGKGRARLGRRAGAGSGADAKPGEALGQ</sequence>
<organism evidence="2 3">
    <name type="scientific">Streptacidiphilus cavernicola</name>
    <dbReference type="NCBI Taxonomy" id="3342716"/>
    <lineage>
        <taxon>Bacteria</taxon>
        <taxon>Bacillati</taxon>
        <taxon>Actinomycetota</taxon>
        <taxon>Actinomycetes</taxon>
        <taxon>Kitasatosporales</taxon>
        <taxon>Streptomycetaceae</taxon>
        <taxon>Streptacidiphilus</taxon>
    </lineage>
</organism>
<evidence type="ECO:0000256" key="1">
    <source>
        <dbReference type="SAM" id="MobiDB-lite"/>
    </source>
</evidence>
<feature type="region of interest" description="Disordered" evidence="1">
    <location>
        <begin position="284"/>
        <end position="320"/>
    </location>
</feature>
<proteinExistence type="predicted"/>
<evidence type="ECO:0000313" key="2">
    <source>
        <dbReference type="EMBL" id="MFC1418643.1"/>
    </source>
</evidence>
<name>A0ABV6VY77_9ACTN</name>
<dbReference type="EMBL" id="JBHFAB010000013">
    <property type="protein sequence ID" value="MFC1418643.1"/>
    <property type="molecule type" value="Genomic_DNA"/>
</dbReference>
<reference evidence="2 3" key="1">
    <citation type="submission" date="2024-09" db="EMBL/GenBank/DDBJ databases">
        <authorList>
            <person name="Lee S.D."/>
        </authorList>
    </citation>
    <scope>NUCLEOTIDE SEQUENCE [LARGE SCALE GENOMIC DNA]</scope>
    <source>
        <strain evidence="2 3">N8-3</strain>
    </source>
</reference>
<accession>A0ABV6VY77</accession>
<comment type="caution">
    <text evidence="2">The sequence shown here is derived from an EMBL/GenBank/DDBJ whole genome shotgun (WGS) entry which is preliminary data.</text>
</comment>
<dbReference type="RefSeq" id="WP_380537440.1">
    <property type="nucleotide sequence ID" value="NZ_JBHFAB010000013.1"/>
</dbReference>
<evidence type="ECO:0000313" key="3">
    <source>
        <dbReference type="Proteomes" id="UP001592531"/>
    </source>
</evidence>
<feature type="compositionally biased region" description="Low complexity" evidence="1">
    <location>
        <begin position="303"/>
        <end position="312"/>
    </location>
</feature>
<feature type="compositionally biased region" description="Basic and acidic residues" evidence="1">
    <location>
        <begin position="1"/>
        <end position="20"/>
    </location>
</feature>
<gene>
    <name evidence="2" type="ORF">ACEZDE_18695</name>
</gene>
<feature type="region of interest" description="Disordered" evidence="1">
    <location>
        <begin position="1"/>
        <end position="22"/>
    </location>
</feature>